<evidence type="ECO:0000313" key="1">
    <source>
        <dbReference type="EMBL" id="OBR81748.1"/>
    </source>
</evidence>
<name>A0A1A5ZVB5_9TREE</name>
<reference evidence="1" key="1">
    <citation type="submission" date="2013-07" db="EMBL/GenBank/DDBJ databases">
        <title>The Genome Sequence of Cryptococcus dejecticola CBS10117.</title>
        <authorList>
            <consortium name="The Broad Institute Genome Sequencing Platform"/>
            <person name="Cuomo C."/>
            <person name="Litvintseva A."/>
            <person name="Chen Y."/>
            <person name="Heitman J."/>
            <person name="Sun S."/>
            <person name="Springer D."/>
            <person name="Dromer F."/>
            <person name="Young S.K."/>
            <person name="Zeng Q."/>
            <person name="Gargeya S."/>
            <person name="Fitzgerald M."/>
            <person name="Abouelleil A."/>
            <person name="Alvarado L."/>
            <person name="Berlin A.M."/>
            <person name="Chapman S.B."/>
            <person name="Dewar J."/>
            <person name="Goldberg J."/>
            <person name="Griggs A."/>
            <person name="Gujja S."/>
            <person name="Hansen M."/>
            <person name="Howarth C."/>
            <person name="Imamovic A."/>
            <person name="Larimer J."/>
            <person name="McCowan C."/>
            <person name="Murphy C."/>
            <person name="Pearson M."/>
            <person name="Priest M."/>
            <person name="Roberts A."/>
            <person name="Saif S."/>
            <person name="Shea T."/>
            <person name="Sykes S."/>
            <person name="Wortman J."/>
            <person name="Nusbaum C."/>
            <person name="Birren B."/>
        </authorList>
    </citation>
    <scope>NUCLEOTIDE SEQUENCE [LARGE SCALE GENOMIC DNA]</scope>
    <source>
        <strain evidence="1">CBS 10117</strain>
    </source>
</reference>
<protein>
    <recommendedName>
        <fullName evidence="4">Stc1 domain-containing protein</fullName>
    </recommendedName>
</protein>
<accession>A0A1A5ZVB5</accession>
<reference evidence="2" key="2">
    <citation type="submission" date="2013-07" db="EMBL/GenBank/DDBJ databases">
        <authorList>
            <consortium name="The Broad Institute Genome Sequencing Platform"/>
            <person name="Cuomo C."/>
            <person name="Litvintseva A."/>
            <person name="Chen Y."/>
            <person name="Heitman J."/>
            <person name="Sun S."/>
            <person name="Springer D."/>
            <person name="Dromer F."/>
            <person name="Young S.K."/>
            <person name="Zeng Q."/>
            <person name="Gargeya S."/>
            <person name="Fitzgerald M."/>
            <person name="Abouelleil A."/>
            <person name="Alvarado L."/>
            <person name="Berlin A.M."/>
            <person name="Chapman S.B."/>
            <person name="Dewar J."/>
            <person name="Goldberg J."/>
            <person name="Griggs A."/>
            <person name="Gujja S."/>
            <person name="Hansen M."/>
            <person name="Howarth C."/>
            <person name="Imamovic A."/>
            <person name="Larimer J."/>
            <person name="McCowan C."/>
            <person name="Murphy C."/>
            <person name="Pearson M."/>
            <person name="Priest M."/>
            <person name="Roberts A."/>
            <person name="Saif S."/>
            <person name="Shea T."/>
            <person name="Sykes S."/>
            <person name="Wortman J."/>
            <person name="Nusbaum C."/>
            <person name="Birren B."/>
        </authorList>
    </citation>
    <scope>NUCLEOTIDE SEQUENCE</scope>
    <source>
        <strain evidence="2">CBS 10117</strain>
    </source>
</reference>
<proteinExistence type="predicted"/>
<gene>
    <name evidence="1" type="ORF">I303_07658</name>
    <name evidence="2" type="ORF">I303_107647</name>
</gene>
<dbReference type="Proteomes" id="UP000078595">
    <property type="component" value="Chromosome 10"/>
</dbReference>
<keyword evidence="3" id="KW-1185">Reference proteome</keyword>
<dbReference type="VEuPathDB" id="FungiDB:I303_07658"/>
<dbReference type="AlphaFoldDB" id="A0A1A5ZVB5"/>
<evidence type="ECO:0000313" key="2">
    <source>
        <dbReference type="EMBL" id="WWC65033.1"/>
    </source>
</evidence>
<dbReference type="EMBL" id="CP144539">
    <property type="protein sequence ID" value="WWC65033.1"/>
    <property type="molecule type" value="Genomic_DNA"/>
</dbReference>
<dbReference type="KEGG" id="kdj:28971357"/>
<organism evidence="1">
    <name type="scientific">Kwoniella dejecticola CBS 10117</name>
    <dbReference type="NCBI Taxonomy" id="1296121"/>
    <lineage>
        <taxon>Eukaryota</taxon>
        <taxon>Fungi</taxon>
        <taxon>Dikarya</taxon>
        <taxon>Basidiomycota</taxon>
        <taxon>Agaricomycotina</taxon>
        <taxon>Tremellomycetes</taxon>
        <taxon>Tremellales</taxon>
        <taxon>Cryptococcaceae</taxon>
        <taxon>Kwoniella</taxon>
    </lineage>
</organism>
<dbReference type="RefSeq" id="XP_018259590.1">
    <property type="nucleotide sequence ID" value="XM_018410922.1"/>
</dbReference>
<dbReference type="EMBL" id="KI894036">
    <property type="protein sequence ID" value="OBR81748.1"/>
    <property type="molecule type" value="Genomic_DNA"/>
</dbReference>
<reference evidence="2" key="3">
    <citation type="submission" date="2024-02" db="EMBL/GenBank/DDBJ databases">
        <title>Comparative genomics of Cryptococcus and Kwoniella reveals pathogenesis evolution and contrasting modes of karyotype evolution via chromosome fusion or intercentromeric recombination.</title>
        <authorList>
            <person name="Coelho M.A."/>
            <person name="David-Palma M."/>
            <person name="Shea T."/>
            <person name="Bowers K."/>
            <person name="McGinley-Smith S."/>
            <person name="Mohammad A.W."/>
            <person name="Gnirke A."/>
            <person name="Yurkov A.M."/>
            <person name="Nowrousian M."/>
            <person name="Sun S."/>
            <person name="Cuomo C.A."/>
            <person name="Heitman J."/>
        </authorList>
    </citation>
    <scope>NUCLEOTIDE SEQUENCE</scope>
    <source>
        <strain evidence="2">CBS 10117</strain>
    </source>
</reference>
<evidence type="ECO:0008006" key="4">
    <source>
        <dbReference type="Google" id="ProtNLM"/>
    </source>
</evidence>
<sequence length="275" mass="30083">MPKQLTSTQGGRKRLTWQGTCSGHWFDGIPLTERFNARTGECTSGVRLFNDDPVDLCGNCVNFYSSSITGATLTHLLSPGSMTGANNIREFRARTITVSCDGCTDNATLFGGNPVPLCAKCIDNPGSISAWTASHPEPQTWAHEAVASAQVQQQGWRSTLAQHKQQYPGYFPRSQNGTRRVVSESNGQYEQSLSIRVRNNNQPQTDAGAAFPNDDGQWDWLNQVAPASSIRDDVTQQDPANPVTYGGVGGQDARIPAVLPWPTYDTSYSTDWRRP</sequence>
<evidence type="ECO:0000313" key="3">
    <source>
        <dbReference type="Proteomes" id="UP000078595"/>
    </source>
</evidence>
<dbReference type="GeneID" id="28971357"/>